<sequence length="152" mass="17180">MMRRDTTPSIPTSHLMVSTIDDSIGFTSPHDYFNEGWHLNISPSSPSPHITKFNSKLDLKDTNLKLDDFCSKVIQRAKSLSHYLNVIKDNNNTNNIKEVFGKATAENSPTALLNINETYANLQKRAKNSFYSQLITSIRDLDHDIIHTSTAE</sequence>
<accession>A0A9W6Z0J1</accession>
<dbReference type="AlphaFoldDB" id="A0A9W6Z0J1"/>
<proteinExistence type="predicted"/>
<reference evidence="1" key="1">
    <citation type="submission" date="2023-04" db="EMBL/GenBank/DDBJ databases">
        <title>Ambrosiozyma monospora NBRC 1965.</title>
        <authorList>
            <person name="Ichikawa N."/>
            <person name="Sato H."/>
            <person name="Tonouchi N."/>
        </authorList>
    </citation>
    <scope>NUCLEOTIDE SEQUENCE</scope>
    <source>
        <strain evidence="1">NBRC 1965</strain>
    </source>
</reference>
<organism evidence="1 2">
    <name type="scientific">Ambrosiozyma monospora</name>
    <name type="common">Yeast</name>
    <name type="synonym">Endomycopsis monosporus</name>
    <dbReference type="NCBI Taxonomy" id="43982"/>
    <lineage>
        <taxon>Eukaryota</taxon>
        <taxon>Fungi</taxon>
        <taxon>Dikarya</taxon>
        <taxon>Ascomycota</taxon>
        <taxon>Saccharomycotina</taxon>
        <taxon>Pichiomycetes</taxon>
        <taxon>Pichiales</taxon>
        <taxon>Pichiaceae</taxon>
        <taxon>Ambrosiozyma</taxon>
    </lineage>
</organism>
<gene>
    <name evidence="1" type="ORF">Amon01_000557700</name>
</gene>
<name>A0A9W6Z0J1_AMBMO</name>
<evidence type="ECO:0000313" key="2">
    <source>
        <dbReference type="Proteomes" id="UP001165063"/>
    </source>
</evidence>
<protein>
    <submittedName>
        <fullName evidence="1">Unnamed protein product</fullName>
    </submittedName>
</protein>
<comment type="caution">
    <text evidence="1">The sequence shown here is derived from an EMBL/GenBank/DDBJ whole genome shotgun (WGS) entry which is preliminary data.</text>
</comment>
<keyword evidence="2" id="KW-1185">Reference proteome</keyword>
<dbReference type="EMBL" id="BSXU01003150">
    <property type="protein sequence ID" value="GMG39735.1"/>
    <property type="molecule type" value="Genomic_DNA"/>
</dbReference>
<dbReference type="Proteomes" id="UP001165063">
    <property type="component" value="Unassembled WGS sequence"/>
</dbReference>
<evidence type="ECO:0000313" key="1">
    <source>
        <dbReference type="EMBL" id="GMG39735.1"/>
    </source>
</evidence>